<organism evidence="1">
    <name type="scientific">virus sp. ctE0n6</name>
    <dbReference type="NCBI Taxonomy" id="2827985"/>
    <lineage>
        <taxon>Viruses</taxon>
    </lineage>
</organism>
<sequence>MIKLIALILLIAIFLIMFITAICCLVMASHTDDFWLGEKQYENDIN</sequence>
<dbReference type="EMBL" id="BK059101">
    <property type="protein sequence ID" value="DAE30040.1"/>
    <property type="molecule type" value="Genomic_DNA"/>
</dbReference>
<protein>
    <submittedName>
        <fullName evidence="1">Chitin synthase regulator</fullName>
    </submittedName>
</protein>
<name>A0A8S5RF83_9VIRU</name>
<accession>A0A8S5RF83</accession>
<reference evidence="1" key="1">
    <citation type="journal article" date="2021" name="Proc. Natl. Acad. Sci. U.S.A.">
        <title>A Catalog of Tens of Thousands of Viruses from Human Metagenomes Reveals Hidden Associations with Chronic Diseases.</title>
        <authorList>
            <person name="Tisza M.J."/>
            <person name="Buck C.B."/>
        </authorList>
    </citation>
    <scope>NUCLEOTIDE SEQUENCE</scope>
    <source>
        <strain evidence="1">CtE0n6</strain>
    </source>
</reference>
<evidence type="ECO:0000313" key="1">
    <source>
        <dbReference type="EMBL" id="DAE30040.1"/>
    </source>
</evidence>
<proteinExistence type="predicted"/>